<organism evidence="14">
    <name type="scientific">Geoalkalibacter subterraneus</name>
    <dbReference type="NCBI Taxonomy" id="483547"/>
    <lineage>
        <taxon>Bacteria</taxon>
        <taxon>Pseudomonadati</taxon>
        <taxon>Thermodesulfobacteriota</taxon>
        <taxon>Desulfuromonadia</taxon>
        <taxon>Desulfuromonadales</taxon>
        <taxon>Geoalkalibacteraceae</taxon>
        <taxon>Geoalkalibacter</taxon>
    </lineage>
</organism>
<dbReference type="InterPro" id="IPR013785">
    <property type="entry name" value="Aldolase_TIM"/>
</dbReference>
<comment type="cofactor">
    <cofactor evidence="10">
        <name>Mg(2+)</name>
        <dbReference type="ChEBI" id="CHEBI:18420"/>
    </cofactor>
    <text evidence="10">Binds 1 Mg(2+) ion per subunit.</text>
</comment>
<dbReference type="GO" id="GO:0009228">
    <property type="term" value="P:thiamine biosynthetic process"/>
    <property type="evidence" value="ECO:0007669"/>
    <property type="project" value="UniProtKB-KW"/>
</dbReference>
<sequence>MAVDFSLYLITDRACLPAGRTLIDAVEAALAGGVRAVQLREKDLSAAQLYPLACALRKLTARYGARLLINDRLDLALAVQADGVHLGEHCLPTTVARQVLGPGYLIGVSTHAHHQIRSAHENGADFVTFGPVFETPSKARFGPPQGIETLRCTCATSPLPVFGLGGIKQCNLPQVLSAGVQGIALIRAVLAAPDPAMAASNLLKAINAPA</sequence>
<dbReference type="GO" id="GO:0005737">
    <property type="term" value="C:cytoplasm"/>
    <property type="evidence" value="ECO:0007669"/>
    <property type="project" value="TreeGrafter"/>
</dbReference>
<evidence type="ECO:0000256" key="4">
    <source>
        <dbReference type="ARBA" id="ARBA00022723"/>
    </source>
</evidence>
<evidence type="ECO:0000313" key="14">
    <source>
        <dbReference type="EMBL" id="HDR46376.1"/>
    </source>
</evidence>
<feature type="binding site" evidence="10">
    <location>
        <position position="71"/>
    </location>
    <ligand>
        <name>Mg(2+)</name>
        <dbReference type="ChEBI" id="CHEBI:18420"/>
    </ligand>
</feature>
<comment type="similarity">
    <text evidence="10 11">Belongs to the thiamine-phosphate synthase family.</text>
</comment>
<evidence type="ECO:0000256" key="6">
    <source>
        <dbReference type="ARBA" id="ARBA00022977"/>
    </source>
</evidence>
<evidence type="ECO:0000256" key="12">
    <source>
        <dbReference type="RuleBase" id="RU004253"/>
    </source>
</evidence>
<name>A0A831LDU1_9BACT</name>
<gene>
    <name evidence="10 14" type="primary">thiE</name>
    <name evidence="14" type="ORF">ENN94_01600</name>
</gene>
<reference evidence="14" key="1">
    <citation type="journal article" date="2020" name="mSystems">
        <title>Genome- and Community-Level Interaction Insights into Carbon Utilization and Element Cycling Functions of Hydrothermarchaeota in Hydrothermal Sediment.</title>
        <authorList>
            <person name="Zhou Z."/>
            <person name="Liu Y."/>
            <person name="Xu W."/>
            <person name="Pan J."/>
            <person name="Luo Z.H."/>
            <person name="Li M."/>
        </authorList>
    </citation>
    <scope>NUCLEOTIDE SEQUENCE [LARGE SCALE GENOMIC DNA]</scope>
    <source>
        <strain evidence="14">SpSt-1220</strain>
    </source>
</reference>
<comment type="catalytic activity">
    <reaction evidence="8 10 11">
        <text>2-(2-carboxy-4-methylthiazol-5-yl)ethyl phosphate + 4-amino-2-methyl-5-(diphosphooxymethyl)pyrimidine + 2 H(+) = thiamine phosphate + CO2 + diphosphate</text>
        <dbReference type="Rhea" id="RHEA:47848"/>
        <dbReference type="ChEBI" id="CHEBI:15378"/>
        <dbReference type="ChEBI" id="CHEBI:16526"/>
        <dbReference type="ChEBI" id="CHEBI:33019"/>
        <dbReference type="ChEBI" id="CHEBI:37575"/>
        <dbReference type="ChEBI" id="CHEBI:57841"/>
        <dbReference type="ChEBI" id="CHEBI:62890"/>
        <dbReference type="EC" id="2.5.1.3"/>
    </reaction>
</comment>
<feature type="binding site" evidence="10">
    <location>
        <position position="138"/>
    </location>
    <ligand>
        <name>4-amino-2-methyl-5-(diphosphooxymethyl)pyrimidine</name>
        <dbReference type="ChEBI" id="CHEBI:57841"/>
    </ligand>
</feature>
<dbReference type="HAMAP" id="MF_00097">
    <property type="entry name" value="TMP_synthase"/>
    <property type="match status" value="1"/>
</dbReference>
<evidence type="ECO:0000256" key="5">
    <source>
        <dbReference type="ARBA" id="ARBA00022842"/>
    </source>
</evidence>
<dbReference type="EC" id="2.5.1.3" evidence="10"/>
<dbReference type="UniPathway" id="UPA00060">
    <property type="reaction ID" value="UER00141"/>
</dbReference>
<keyword evidence="3 10" id="KW-0808">Transferase</keyword>
<evidence type="ECO:0000256" key="7">
    <source>
        <dbReference type="ARBA" id="ARBA00047334"/>
    </source>
</evidence>
<comment type="catalytic activity">
    <reaction evidence="7 10 11">
        <text>4-methyl-5-(2-phosphooxyethyl)-thiazole + 4-amino-2-methyl-5-(diphosphooxymethyl)pyrimidine + H(+) = thiamine phosphate + diphosphate</text>
        <dbReference type="Rhea" id="RHEA:22328"/>
        <dbReference type="ChEBI" id="CHEBI:15378"/>
        <dbReference type="ChEBI" id="CHEBI:33019"/>
        <dbReference type="ChEBI" id="CHEBI:37575"/>
        <dbReference type="ChEBI" id="CHEBI:57841"/>
        <dbReference type="ChEBI" id="CHEBI:58296"/>
        <dbReference type="EC" id="2.5.1.3"/>
    </reaction>
</comment>
<comment type="function">
    <text evidence="1 10">Condenses 4-methyl-5-(beta-hydroxyethyl)thiazole monophosphate (THZ-P) and 2-methyl-4-amino-5-hydroxymethyl pyrimidine pyrophosphate (HMP-PP) to form thiamine monophosphate (TMP).</text>
</comment>
<evidence type="ECO:0000256" key="2">
    <source>
        <dbReference type="ARBA" id="ARBA00005165"/>
    </source>
</evidence>
<dbReference type="CDD" id="cd00564">
    <property type="entry name" value="TMP_TenI"/>
    <property type="match status" value="1"/>
</dbReference>
<proteinExistence type="inferred from homology"/>
<dbReference type="GO" id="GO:0004789">
    <property type="term" value="F:thiamine-phosphate diphosphorylase activity"/>
    <property type="evidence" value="ECO:0007669"/>
    <property type="project" value="UniProtKB-UniRule"/>
</dbReference>
<dbReference type="InterPro" id="IPR036206">
    <property type="entry name" value="ThiamineP_synth_sf"/>
</dbReference>
<evidence type="ECO:0000256" key="3">
    <source>
        <dbReference type="ARBA" id="ARBA00022679"/>
    </source>
</evidence>
<evidence type="ECO:0000256" key="11">
    <source>
        <dbReference type="RuleBase" id="RU003826"/>
    </source>
</evidence>
<dbReference type="AlphaFoldDB" id="A0A831LDU1"/>
<feature type="domain" description="Thiamine phosphate synthase/TenI" evidence="13">
    <location>
        <begin position="7"/>
        <end position="189"/>
    </location>
</feature>
<keyword evidence="5 10" id="KW-0460">Magnesium</keyword>
<dbReference type="InterPro" id="IPR022998">
    <property type="entry name" value="ThiamineP_synth_TenI"/>
</dbReference>
<feature type="binding site" evidence="10">
    <location>
        <position position="70"/>
    </location>
    <ligand>
        <name>4-amino-2-methyl-5-(diphosphooxymethyl)pyrimidine</name>
        <dbReference type="ChEBI" id="CHEBI:57841"/>
    </ligand>
</feature>
<dbReference type="PANTHER" id="PTHR20857:SF15">
    <property type="entry name" value="THIAMINE-PHOSPHATE SYNTHASE"/>
    <property type="match status" value="1"/>
</dbReference>
<evidence type="ECO:0000256" key="8">
    <source>
        <dbReference type="ARBA" id="ARBA00047851"/>
    </source>
</evidence>
<evidence type="ECO:0000259" key="13">
    <source>
        <dbReference type="Pfam" id="PF02581"/>
    </source>
</evidence>
<dbReference type="FunFam" id="3.20.20.70:FF:000096">
    <property type="entry name" value="Thiamine-phosphate synthase"/>
    <property type="match status" value="1"/>
</dbReference>
<dbReference type="Proteomes" id="UP000886162">
    <property type="component" value="Unassembled WGS sequence"/>
</dbReference>
<comment type="caution">
    <text evidence="10">Lacks conserved residue(s) required for the propagation of feature annotation.</text>
</comment>
<evidence type="ECO:0000256" key="1">
    <source>
        <dbReference type="ARBA" id="ARBA00003814"/>
    </source>
</evidence>
<evidence type="ECO:0000256" key="9">
    <source>
        <dbReference type="ARBA" id="ARBA00047883"/>
    </source>
</evidence>
<dbReference type="Gene3D" id="3.20.20.70">
    <property type="entry name" value="Aldolase class I"/>
    <property type="match status" value="1"/>
</dbReference>
<feature type="binding site" evidence="10">
    <location>
        <begin position="135"/>
        <end position="137"/>
    </location>
    <ligand>
        <name>2-[(2R,5Z)-2-carboxy-4-methylthiazol-5(2H)-ylidene]ethyl phosphate</name>
        <dbReference type="ChEBI" id="CHEBI:62899"/>
    </ligand>
</feature>
<keyword evidence="4 10" id="KW-0479">Metal-binding</keyword>
<feature type="binding site" evidence="10">
    <location>
        <position position="166"/>
    </location>
    <ligand>
        <name>2-[(2R,5Z)-2-carboxy-4-methylthiazol-5(2H)-ylidene]ethyl phosphate</name>
        <dbReference type="ChEBI" id="CHEBI:62899"/>
    </ligand>
</feature>
<dbReference type="GO" id="GO:0009229">
    <property type="term" value="P:thiamine diphosphate biosynthetic process"/>
    <property type="evidence" value="ECO:0007669"/>
    <property type="project" value="UniProtKB-UniRule"/>
</dbReference>
<comment type="caution">
    <text evidence="14">The sequence shown here is derived from an EMBL/GenBank/DDBJ whole genome shotgun (WGS) entry which is preliminary data.</text>
</comment>
<dbReference type="Pfam" id="PF02581">
    <property type="entry name" value="TMP-TENI"/>
    <property type="match status" value="1"/>
</dbReference>
<protein>
    <recommendedName>
        <fullName evidence="10">Thiamine-phosphate synthase</fullName>
        <shortName evidence="10">TP synthase</shortName>
        <shortName evidence="10">TPS</shortName>
        <ecNumber evidence="10">2.5.1.3</ecNumber>
    </recommendedName>
    <alternativeName>
        <fullName evidence="10">Thiamine-phosphate pyrophosphorylase</fullName>
        <shortName evidence="10">TMP pyrophosphorylase</shortName>
        <shortName evidence="10">TMP-PPase</shortName>
    </alternativeName>
</protein>
<dbReference type="NCBIfam" id="TIGR00693">
    <property type="entry name" value="thiE"/>
    <property type="match status" value="1"/>
</dbReference>
<comment type="catalytic activity">
    <reaction evidence="9 10 11">
        <text>2-[(2R,5Z)-2-carboxy-4-methylthiazol-5(2H)-ylidene]ethyl phosphate + 4-amino-2-methyl-5-(diphosphooxymethyl)pyrimidine + 2 H(+) = thiamine phosphate + CO2 + diphosphate</text>
        <dbReference type="Rhea" id="RHEA:47844"/>
        <dbReference type="ChEBI" id="CHEBI:15378"/>
        <dbReference type="ChEBI" id="CHEBI:16526"/>
        <dbReference type="ChEBI" id="CHEBI:33019"/>
        <dbReference type="ChEBI" id="CHEBI:37575"/>
        <dbReference type="ChEBI" id="CHEBI:57841"/>
        <dbReference type="ChEBI" id="CHEBI:62899"/>
        <dbReference type="EC" id="2.5.1.3"/>
    </reaction>
</comment>
<dbReference type="PANTHER" id="PTHR20857">
    <property type="entry name" value="THIAMINE-PHOSPHATE PYROPHOSPHORYLASE"/>
    <property type="match status" value="1"/>
</dbReference>
<keyword evidence="6 10" id="KW-0784">Thiamine biosynthesis</keyword>
<dbReference type="GO" id="GO:0000287">
    <property type="term" value="F:magnesium ion binding"/>
    <property type="evidence" value="ECO:0007669"/>
    <property type="project" value="UniProtKB-UniRule"/>
</dbReference>
<dbReference type="SUPFAM" id="SSF51391">
    <property type="entry name" value="Thiamin phosphate synthase"/>
    <property type="match status" value="1"/>
</dbReference>
<feature type="binding site" evidence="10">
    <location>
        <begin position="38"/>
        <end position="42"/>
    </location>
    <ligand>
        <name>4-amino-2-methyl-5-(diphosphooxymethyl)pyrimidine</name>
        <dbReference type="ChEBI" id="CHEBI:57841"/>
    </ligand>
</feature>
<comment type="pathway">
    <text evidence="2 10 12">Cofactor biosynthesis; thiamine diphosphate biosynthesis; thiamine phosphate from 4-amino-2-methyl-5-diphosphomethylpyrimidine and 4-methyl-5-(2-phosphoethyl)-thiazole: step 1/1.</text>
</comment>
<dbReference type="InterPro" id="IPR034291">
    <property type="entry name" value="TMP_synthase"/>
</dbReference>
<evidence type="ECO:0000256" key="10">
    <source>
        <dbReference type="HAMAP-Rule" id="MF_00097"/>
    </source>
</evidence>
<accession>A0A831LDU1</accession>
<dbReference type="EMBL" id="DSDO01000110">
    <property type="protein sequence ID" value="HDR46376.1"/>
    <property type="molecule type" value="Genomic_DNA"/>
</dbReference>
<feature type="binding site" evidence="10">
    <location>
        <position position="109"/>
    </location>
    <ligand>
        <name>4-amino-2-methyl-5-(diphosphooxymethyl)pyrimidine</name>
        <dbReference type="ChEBI" id="CHEBI:57841"/>
    </ligand>
</feature>